<reference evidence="4 5" key="1">
    <citation type="submission" date="2020-08" db="EMBL/GenBank/DDBJ databases">
        <title>Sequencing the genomes of 1000 actinobacteria strains.</title>
        <authorList>
            <person name="Klenk H.-P."/>
        </authorList>
    </citation>
    <scope>NUCLEOTIDE SEQUENCE [LARGE SCALE GENOMIC DNA]</scope>
    <source>
        <strain evidence="4 5">DSM 11053</strain>
    </source>
</reference>
<dbReference type="GO" id="GO:0016747">
    <property type="term" value="F:acyltransferase activity, transferring groups other than amino-acyl groups"/>
    <property type="evidence" value="ECO:0007669"/>
    <property type="project" value="InterPro"/>
</dbReference>
<dbReference type="Pfam" id="PF08445">
    <property type="entry name" value="FR47"/>
    <property type="match status" value="1"/>
</dbReference>
<feature type="domain" description="N-acetyltransferase" evidence="3">
    <location>
        <begin position="108"/>
        <end position="235"/>
    </location>
</feature>
<evidence type="ECO:0000313" key="5">
    <source>
        <dbReference type="Proteomes" id="UP000565572"/>
    </source>
</evidence>
<accession>A0A7W5JX58</accession>
<dbReference type="InterPro" id="IPR013653">
    <property type="entry name" value="GCN5-like_dom"/>
</dbReference>
<evidence type="ECO:0000259" key="3">
    <source>
        <dbReference type="PROSITE" id="PS51186"/>
    </source>
</evidence>
<dbReference type="CDD" id="cd04301">
    <property type="entry name" value="NAT_SF"/>
    <property type="match status" value="1"/>
</dbReference>
<dbReference type="InterPro" id="IPR000182">
    <property type="entry name" value="GNAT_dom"/>
</dbReference>
<dbReference type="GO" id="GO:0005840">
    <property type="term" value="C:ribosome"/>
    <property type="evidence" value="ECO:0007669"/>
    <property type="project" value="UniProtKB-KW"/>
</dbReference>
<gene>
    <name evidence="4" type="ORF">FHX39_002888</name>
</gene>
<dbReference type="InterPro" id="IPR016181">
    <property type="entry name" value="Acyl_CoA_acyltransferase"/>
</dbReference>
<evidence type="ECO:0000256" key="1">
    <source>
        <dbReference type="ARBA" id="ARBA00022679"/>
    </source>
</evidence>
<dbReference type="Gene3D" id="3.40.630.30">
    <property type="match status" value="1"/>
</dbReference>
<keyword evidence="4" id="KW-0687">Ribonucleoprotein</keyword>
<keyword evidence="1" id="KW-0808">Transferase</keyword>
<keyword evidence="5" id="KW-1185">Reference proteome</keyword>
<keyword evidence="4" id="KW-0689">Ribosomal protein</keyword>
<proteinExistence type="predicted"/>
<keyword evidence="2" id="KW-0012">Acyltransferase</keyword>
<dbReference type="Proteomes" id="UP000565572">
    <property type="component" value="Unassembled WGS sequence"/>
</dbReference>
<dbReference type="EMBL" id="JACHZG010000001">
    <property type="protein sequence ID" value="MBB3327944.1"/>
    <property type="molecule type" value="Genomic_DNA"/>
</dbReference>
<evidence type="ECO:0000313" key="4">
    <source>
        <dbReference type="EMBL" id="MBB3327944.1"/>
    </source>
</evidence>
<dbReference type="SUPFAM" id="SSF55729">
    <property type="entry name" value="Acyl-CoA N-acyltransferases (Nat)"/>
    <property type="match status" value="1"/>
</dbReference>
<dbReference type="InterPro" id="IPR050680">
    <property type="entry name" value="YpeA/RimI_acetyltransf"/>
</dbReference>
<dbReference type="PANTHER" id="PTHR43420">
    <property type="entry name" value="ACETYLTRANSFERASE"/>
    <property type="match status" value="1"/>
</dbReference>
<name>A0A7W5JX58_9ACTN</name>
<comment type="caution">
    <text evidence="4">The sequence shown here is derived from an EMBL/GenBank/DDBJ whole genome shotgun (WGS) entry which is preliminary data.</text>
</comment>
<dbReference type="AlphaFoldDB" id="A0A7W5JX58"/>
<dbReference type="RefSeq" id="WP_332836843.1">
    <property type="nucleotide sequence ID" value="NZ_JACHZG010000001.1"/>
</dbReference>
<dbReference type="PROSITE" id="PS51186">
    <property type="entry name" value="GNAT"/>
    <property type="match status" value="1"/>
</dbReference>
<organism evidence="4 5">
    <name type="scientific">Microlunatus antarcticus</name>
    <dbReference type="NCBI Taxonomy" id="53388"/>
    <lineage>
        <taxon>Bacteria</taxon>
        <taxon>Bacillati</taxon>
        <taxon>Actinomycetota</taxon>
        <taxon>Actinomycetes</taxon>
        <taxon>Propionibacteriales</taxon>
        <taxon>Propionibacteriaceae</taxon>
        <taxon>Microlunatus</taxon>
    </lineage>
</organism>
<evidence type="ECO:0000256" key="2">
    <source>
        <dbReference type="ARBA" id="ARBA00023315"/>
    </source>
</evidence>
<sequence>MSDASAASPHPLDSPTWASLVGAHARFALGDGLARRYDPAVSPFAALADVDDARAWGDLRDLYAEDEVAALAGDRGFSRTVPPGWAPDGVVAGVQLVSTDALVSAPADDAFVVGPADAAEAMDLVARTEPGPFRPRTYELGTYLGLRHDGRLVALAGERLHPTGWTEISAVCTDPAYRRRGLASRLVRGVAHLVRERGETPFLHTGAANTRAIELYLAMGFELRREVEFASFRAV</sequence>
<dbReference type="PANTHER" id="PTHR43420:SF3">
    <property type="entry name" value="N-ACETYLTRANSFERASE DOMAIN-CONTAINING PROTEIN"/>
    <property type="match status" value="1"/>
</dbReference>
<protein>
    <submittedName>
        <fullName evidence="4">Ribosomal protein S18 acetylase RimI-like enzyme</fullName>
    </submittedName>
</protein>